<evidence type="ECO:0000256" key="3">
    <source>
        <dbReference type="ARBA" id="ARBA00022723"/>
    </source>
</evidence>
<dbReference type="InterPro" id="IPR050469">
    <property type="entry name" value="Diguanylate_Cyclase"/>
</dbReference>
<dbReference type="InterPro" id="IPR012312">
    <property type="entry name" value="Hemerythrin-like"/>
</dbReference>
<dbReference type="PROSITE" id="PS50887">
    <property type="entry name" value="GGDEF"/>
    <property type="match status" value="1"/>
</dbReference>
<keyword evidence="3" id="KW-0479">Metal-binding</keyword>
<evidence type="ECO:0000256" key="5">
    <source>
        <dbReference type="ARBA" id="ARBA00034247"/>
    </source>
</evidence>
<evidence type="ECO:0000256" key="1">
    <source>
        <dbReference type="ARBA" id="ARBA00010587"/>
    </source>
</evidence>
<dbReference type="RefSeq" id="WP_108971930.1">
    <property type="nucleotide sequence ID" value="NZ_CP022188.1"/>
</dbReference>
<dbReference type="AlphaFoldDB" id="A0A2U8H020"/>
<evidence type="ECO:0000259" key="7">
    <source>
        <dbReference type="PROSITE" id="PS50887"/>
    </source>
</evidence>
<evidence type="ECO:0000313" key="8">
    <source>
        <dbReference type="EMBL" id="AWI79008.1"/>
    </source>
</evidence>
<dbReference type="PANTHER" id="PTHR45138">
    <property type="entry name" value="REGULATORY COMPONENTS OF SENSORY TRANSDUCTION SYSTEM"/>
    <property type="match status" value="1"/>
</dbReference>
<dbReference type="InterPro" id="IPR035938">
    <property type="entry name" value="Hemerythrin-like_sf"/>
</dbReference>
<dbReference type="GO" id="GO:1902201">
    <property type="term" value="P:negative regulation of bacterial-type flagellum-dependent cell motility"/>
    <property type="evidence" value="ECO:0007669"/>
    <property type="project" value="TreeGrafter"/>
</dbReference>
<keyword evidence="4" id="KW-0408">Iron</keyword>
<dbReference type="OrthoDB" id="9813903at2"/>
<dbReference type="EC" id="2.7.7.65" evidence="2"/>
<dbReference type="InterPro" id="IPR012827">
    <property type="entry name" value="Hemerythrin_metal-bd"/>
</dbReference>
<evidence type="ECO:0000256" key="2">
    <source>
        <dbReference type="ARBA" id="ARBA00012528"/>
    </source>
</evidence>
<feature type="coiled-coil region" evidence="6">
    <location>
        <begin position="166"/>
        <end position="200"/>
    </location>
</feature>
<gene>
    <name evidence="8" type="ORF">CEW87_06305</name>
</gene>
<name>A0A2U8H020_9RHOO</name>
<proteinExistence type="inferred from homology"/>
<feature type="domain" description="GGDEF" evidence="7">
    <location>
        <begin position="232"/>
        <end position="365"/>
    </location>
</feature>
<keyword evidence="6" id="KW-0175">Coiled coil</keyword>
<dbReference type="CDD" id="cd12107">
    <property type="entry name" value="Hemerythrin"/>
    <property type="match status" value="1"/>
</dbReference>
<comment type="similarity">
    <text evidence="1">Belongs to the hemerythrin family.</text>
</comment>
<evidence type="ECO:0000256" key="6">
    <source>
        <dbReference type="SAM" id="Coils"/>
    </source>
</evidence>
<dbReference type="GO" id="GO:0046872">
    <property type="term" value="F:metal ion binding"/>
    <property type="evidence" value="ECO:0007669"/>
    <property type="project" value="UniProtKB-KW"/>
</dbReference>
<dbReference type="FunFam" id="3.30.70.270:FF:000001">
    <property type="entry name" value="Diguanylate cyclase domain protein"/>
    <property type="match status" value="1"/>
</dbReference>
<dbReference type="NCBIfam" id="TIGR00254">
    <property type="entry name" value="GGDEF"/>
    <property type="match status" value="1"/>
</dbReference>
<dbReference type="GO" id="GO:0052621">
    <property type="term" value="F:diguanylate cyclase activity"/>
    <property type="evidence" value="ECO:0007669"/>
    <property type="project" value="UniProtKB-EC"/>
</dbReference>
<dbReference type="EMBL" id="CP022188">
    <property type="protein sequence ID" value="AWI79008.1"/>
    <property type="molecule type" value="Genomic_DNA"/>
</dbReference>
<dbReference type="SUPFAM" id="SSF47188">
    <property type="entry name" value="Hemerythrin-like"/>
    <property type="match status" value="1"/>
</dbReference>
<dbReference type="Pfam" id="PF00990">
    <property type="entry name" value="GGDEF"/>
    <property type="match status" value="1"/>
</dbReference>
<dbReference type="NCBIfam" id="NF033749">
    <property type="entry name" value="bact_hemeryth"/>
    <property type="match status" value="1"/>
</dbReference>
<dbReference type="InterPro" id="IPR000160">
    <property type="entry name" value="GGDEF_dom"/>
</dbReference>
<protein>
    <recommendedName>
        <fullName evidence="2">diguanylate cyclase</fullName>
        <ecNumber evidence="2">2.7.7.65</ecNumber>
    </recommendedName>
</protein>
<sequence>MDSFQWDENFVTGIDEVDTQHMELVRIINRIGDALSNASAAGPESLSDLIDELAAYTRFHFAAEESMMAAQGIDPRHLESQSREHESFVDEIVRISQTEMTPELSSRLLSFLIHWLAYHILGSDQSMARQLRLIGQGLSPEEALSEDARLGTRATEPLLAALSGLFAQVSQQNRELHELNQTLEAKVAERTRELAAANKNLETLSLTDVLTGLPNRRHAMHVLGLEWQASGSPLSLMMIDADGFKTVNDTWGHEAGDTVLTTLARTLAESVRTDDMVCRLGGDEFLVICPHTPLQGAMQLGESLRARVNALRVAAGGGEWPGSVSIGVASRTTAMLAPDELMRRADEGVYMAKARGRNCVASADLPTGQS</sequence>
<dbReference type="CDD" id="cd01949">
    <property type="entry name" value="GGDEF"/>
    <property type="match status" value="1"/>
</dbReference>
<dbReference type="NCBIfam" id="TIGR02481">
    <property type="entry name" value="hemeryth_dom"/>
    <property type="match status" value="1"/>
</dbReference>
<dbReference type="Pfam" id="PF01814">
    <property type="entry name" value="Hemerythrin"/>
    <property type="match status" value="1"/>
</dbReference>
<reference evidence="8 9" key="1">
    <citation type="submission" date="2017-06" db="EMBL/GenBank/DDBJ databases">
        <title>Azoarcus sp. TSNA42 complete genome sequence.</title>
        <authorList>
            <person name="Woo J.-H."/>
            <person name="Kim H.-S."/>
        </authorList>
    </citation>
    <scope>NUCLEOTIDE SEQUENCE [LARGE SCALE GENOMIC DNA]</scope>
    <source>
        <strain evidence="8 9">TSNA42</strain>
    </source>
</reference>
<accession>A0A2U8H020</accession>
<dbReference type="Proteomes" id="UP000244902">
    <property type="component" value="Chromosome"/>
</dbReference>
<dbReference type="InterPro" id="IPR043128">
    <property type="entry name" value="Rev_trsase/Diguanyl_cyclase"/>
</dbReference>
<dbReference type="GO" id="GO:0005886">
    <property type="term" value="C:plasma membrane"/>
    <property type="evidence" value="ECO:0007669"/>
    <property type="project" value="TreeGrafter"/>
</dbReference>
<dbReference type="Gene3D" id="1.20.120.50">
    <property type="entry name" value="Hemerythrin-like"/>
    <property type="match status" value="1"/>
</dbReference>
<evidence type="ECO:0000313" key="9">
    <source>
        <dbReference type="Proteomes" id="UP000244902"/>
    </source>
</evidence>
<comment type="catalytic activity">
    <reaction evidence="5">
        <text>2 GTP = 3',3'-c-di-GMP + 2 diphosphate</text>
        <dbReference type="Rhea" id="RHEA:24898"/>
        <dbReference type="ChEBI" id="CHEBI:33019"/>
        <dbReference type="ChEBI" id="CHEBI:37565"/>
        <dbReference type="ChEBI" id="CHEBI:58805"/>
        <dbReference type="EC" id="2.7.7.65"/>
    </reaction>
</comment>
<dbReference type="InterPro" id="IPR029787">
    <property type="entry name" value="Nucleotide_cyclase"/>
</dbReference>
<evidence type="ECO:0000256" key="4">
    <source>
        <dbReference type="ARBA" id="ARBA00023004"/>
    </source>
</evidence>
<dbReference type="GO" id="GO:0043709">
    <property type="term" value="P:cell adhesion involved in single-species biofilm formation"/>
    <property type="evidence" value="ECO:0007669"/>
    <property type="project" value="TreeGrafter"/>
</dbReference>
<organism evidence="8 9">
    <name type="scientific">Parazoarcus communis</name>
    <dbReference type="NCBI Taxonomy" id="41977"/>
    <lineage>
        <taxon>Bacteria</taxon>
        <taxon>Pseudomonadati</taxon>
        <taxon>Pseudomonadota</taxon>
        <taxon>Betaproteobacteria</taxon>
        <taxon>Rhodocyclales</taxon>
        <taxon>Zoogloeaceae</taxon>
        <taxon>Parazoarcus</taxon>
    </lineage>
</organism>
<dbReference type="PANTHER" id="PTHR45138:SF9">
    <property type="entry name" value="DIGUANYLATE CYCLASE DGCM-RELATED"/>
    <property type="match status" value="1"/>
</dbReference>
<dbReference type="SMART" id="SM00267">
    <property type="entry name" value="GGDEF"/>
    <property type="match status" value="1"/>
</dbReference>
<dbReference type="Gene3D" id="3.30.70.270">
    <property type="match status" value="1"/>
</dbReference>
<dbReference type="SUPFAM" id="SSF55073">
    <property type="entry name" value="Nucleotide cyclase"/>
    <property type="match status" value="1"/>
</dbReference>